<dbReference type="GO" id="GO:0005886">
    <property type="term" value="C:plasma membrane"/>
    <property type="evidence" value="ECO:0007669"/>
    <property type="project" value="UniProtKB-SubCell"/>
</dbReference>
<dbReference type="SUPFAM" id="SSF161098">
    <property type="entry name" value="MetI-like"/>
    <property type="match status" value="1"/>
</dbReference>
<dbReference type="AlphaFoldDB" id="A0A369B326"/>
<dbReference type="GO" id="GO:0055085">
    <property type="term" value="P:transmembrane transport"/>
    <property type="evidence" value="ECO:0007669"/>
    <property type="project" value="InterPro"/>
</dbReference>
<keyword evidence="6 7" id="KW-0472">Membrane</keyword>
<dbReference type="PANTHER" id="PTHR43744">
    <property type="entry name" value="ABC TRANSPORTER PERMEASE PROTEIN MG189-RELATED-RELATED"/>
    <property type="match status" value="1"/>
</dbReference>
<dbReference type="InterPro" id="IPR035906">
    <property type="entry name" value="MetI-like_sf"/>
</dbReference>
<dbReference type="InterPro" id="IPR000515">
    <property type="entry name" value="MetI-like"/>
</dbReference>
<dbReference type="RefSeq" id="WP_114297954.1">
    <property type="nucleotide sequence ID" value="NZ_QPJT01000012.1"/>
</dbReference>
<keyword evidence="3" id="KW-1003">Cell membrane</keyword>
<comment type="caution">
    <text evidence="9">The sequence shown here is derived from an EMBL/GenBank/DDBJ whole genome shotgun (WGS) entry which is preliminary data.</text>
</comment>
<feature type="transmembrane region" description="Helical" evidence="7">
    <location>
        <begin position="12"/>
        <end position="33"/>
    </location>
</feature>
<keyword evidence="4 7" id="KW-0812">Transmembrane</keyword>
<comment type="similarity">
    <text evidence="7">Belongs to the binding-protein-dependent transport system permease family.</text>
</comment>
<dbReference type="PROSITE" id="PS50928">
    <property type="entry name" value="ABC_TM1"/>
    <property type="match status" value="1"/>
</dbReference>
<evidence type="ECO:0000256" key="6">
    <source>
        <dbReference type="ARBA" id="ARBA00023136"/>
    </source>
</evidence>
<evidence type="ECO:0000256" key="1">
    <source>
        <dbReference type="ARBA" id="ARBA00004651"/>
    </source>
</evidence>
<name>A0A369B326_9FIRM</name>
<protein>
    <submittedName>
        <fullName evidence="9">Putative aldouronate transport system permease protein</fullName>
    </submittedName>
</protein>
<feature type="transmembrane region" description="Helical" evidence="7">
    <location>
        <begin position="140"/>
        <end position="157"/>
    </location>
</feature>
<dbReference type="CDD" id="cd06261">
    <property type="entry name" value="TM_PBP2"/>
    <property type="match status" value="1"/>
</dbReference>
<dbReference type="OrthoDB" id="157184at2"/>
<gene>
    <name evidence="9" type="ORF">DFR58_1123</name>
</gene>
<sequence length="296" mass="33093">MKIRKIESLNLVAHVVLALLSAASILPFLLLFISSLTDEAVILKNGYSFFPEKFSLEAYEYLFQQSSLILNGYKITILMTVLGTLLSLIFTIFLAYPLSRKELPFRNVFSFLVFFTLLFNGGLVPTYLMYTQIFHIKNTIWALLVPGLLMNGYNVIFARTYFQTNIPDAVIEAANIDGAGKFKTFRLIVFPLSFPIMATVGLFQAIAYWNDWYNGLIYLTNPKLFSLQNILNRMMTDIQFLASTNLGANSGSATAGIPTTGMRMAIAVIGVVPIIAVYPFFQKYFIKGITIGAVKG</sequence>
<feature type="transmembrane region" description="Helical" evidence="7">
    <location>
        <begin position="187"/>
        <end position="209"/>
    </location>
</feature>
<feature type="transmembrane region" description="Helical" evidence="7">
    <location>
        <begin position="75"/>
        <end position="96"/>
    </location>
</feature>
<feature type="transmembrane region" description="Helical" evidence="7">
    <location>
        <begin position="262"/>
        <end position="281"/>
    </location>
</feature>
<comment type="subcellular location">
    <subcellularLocation>
        <location evidence="1 7">Cell membrane</location>
        <topology evidence="1 7">Multi-pass membrane protein</topology>
    </subcellularLocation>
</comment>
<dbReference type="Proteomes" id="UP000253034">
    <property type="component" value="Unassembled WGS sequence"/>
</dbReference>
<evidence type="ECO:0000256" key="2">
    <source>
        <dbReference type="ARBA" id="ARBA00022448"/>
    </source>
</evidence>
<evidence type="ECO:0000256" key="3">
    <source>
        <dbReference type="ARBA" id="ARBA00022475"/>
    </source>
</evidence>
<evidence type="ECO:0000313" key="9">
    <source>
        <dbReference type="EMBL" id="RCX16022.1"/>
    </source>
</evidence>
<organism evidence="9 10">
    <name type="scientific">Anaerobacterium chartisolvens</name>
    <dbReference type="NCBI Taxonomy" id="1297424"/>
    <lineage>
        <taxon>Bacteria</taxon>
        <taxon>Bacillati</taxon>
        <taxon>Bacillota</taxon>
        <taxon>Clostridia</taxon>
        <taxon>Eubacteriales</taxon>
        <taxon>Oscillospiraceae</taxon>
        <taxon>Anaerobacterium</taxon>
    </lineage>
</organism>
<evidence type="ECO:0000259" key="8">
    <source>
        <dbReference type="PROSITE" id="PS50928"/>
    </source>
</evidence>
<feature type="domain" description="ABC transmembrane type-1" evidence="8">
    <location>
        <begin position="73"/>
        <end position="281"/>
    </location>
</feature>
<keyword evidence="2 7" id="KW-0813">Transport</keyword>
<evidence type="ECO:0000256" key="4">
    <source>
        <dbReference type="ARBA" id="ARBA00022692"/>
    </source>
</evidence>
<accession>A0A369B326</accession>
<evidence type="ECO:0000313" key="10">
    <source>
        <dbReference type="Proteomes" id="UP000253034"/>
    </source>
</evidence>
<dbReference type="Gene3D" id="1.10.3720.10">
    <property type="entry name" value="MetI-like"/>
    <property type="match status" value="1"/>
</dbReference>
<dbReference type="PANTHER" id="PTHR43744:SF9">
    <property type="entry name" value="POLYGALACTURONAN_RHAMNOGALACTURONAN TRANSPORT SYSTEM PERMEASE PROTEIN YTCP"/>
    <property type="match status" value="1"/>
</dbReference>
<dbReference type="Pfam" id="PF00528">
    <property type="entry name" value="BPD_transp_1"/>
    <property type="match status" value="1"/>
</dbReference>
<reference evidence="9 10" key="1">
    <citation type="submission" date="2018-07" db="EMBL/GenBank/DDBJ databases">
        <title>Genomic Encyclopedia of Type Strains, Phase IV (KMG-IV): sequencing the most valuable type-strain genomes for metagenomic binning, comparative biology and taxonomic classification.</title>
        <authorList>
            <person name="Goeker M."/>
        </authorList>
    </citation>
    <scope>NUCLEOTIDE SEQUENCE [LARGE SCALE GENOMIC DNA]</scope>
    <source>
        <strain evidence="9 10">DSM 27016</strain>
    </source>
</reference>
<keyword evidence="10" id="KW-1185">Reference proteome</keyword>
<proteinExistence type="inferred from homology"/>
<dbReference type="EMBL" id="QPJT01000012">
    <property type="protein sequence ID" value="RCX16022.1"/>
    <property type="molecule type" value="Genomic_DNA"/>
</dbReference>
<evidence type="ECO:0000256" key="7">
    <source>
        <dbReference type="RuleBase" id="RU363032"/>
    </source>
</evidence>
<feature type="transmembrane region" description="Helical" evidence="7">
    <location>
        <begin position="108"/>
        <end position="128"/>
    </location>
</feature>
<evidence type="ECO:0000256" key="5">
    <source>
        <dbReference type="ARBA" id="ARBA00022989"/>
    </source>
</evidence>
<keyword evidence="5 7" id="KW-1133">Transmembrane helix</keyword>